<dbReference type="OrthoDB" id="73639at2759"/>
<organism evidence="4 5">
    <name type="scientific">Capsaspora owczarzaki (strain ATCC 30864)</name>
    <dbReference type="NCBI Taxonomy" id="595528"/>
    <lineage>
        <taxon>Eukaryota</taxon>
        <taxon>Filasterea</taxon>
        <taxon>Capsaspora</taxon>
    </lineage>
</organism>
<feature type="compositionally biased region" description="Acidic residues" evidence="2">
    <location>
        <begin position="510"/>
        <end position="520"/>
    </location>
</feature>
<comment type="similarity">
    <text evidence="1">Belongs to the SHQ1 family.</text>
</comment>
<dbReference type="RefSeq" id="XP_004343491.2">
    <property type="nucleotide sequence ID" value="XM_004343441.2"/>
</dbReference>
<evidence type="ECO:0000313" key="5">
    <source>
        <dbReference type="Proteomes" id="UP000008743"/>
    </source>
</evidence>
<dbReference type="GO" id="GO:0005737">
    <property type="term" value="C:cytoplasm"/>
    <property type="evidence" value="ECO:0007669"/>
    <property type="project" value="TreeGrafter"/>
</dbReference>
<dbReference type="Gene3D" id="2.60.40.790">
    <property type="match status" value="1"/>
</dbReference>
<dbReference type="PANTHER" id="PTHR12967">
    <property type="entry name" value="PROTEIN SHQ1 HOMOLOG"/>
    <property type="match status" value="1"/>
</dbReference>
<evidence type="ECO:0000313" key="4">
    <source>
        <dbReference type="EMBL" id="KJE97162.1"/>
    </source>
</evidence>
<dbReference type="InParanoid" id="A0A0D2VZC1"/>
<proteinExistence type="inferred from homology"/>
<dbReference type="GO" id="GO:0000493">
    <property type="term" value="P:box H/ACA snoRNP assembly"/>
    <property type="evidence" value="ECO:0007669"/>
    <property type="project" value="InterPro"/>
</dbReference>
<dbReference type="InterPro" id="IPR048696">
    <property type="entry name" value="SHQ1-like_CS"/>
</dbReference>
<dbReference type="Pfam" id="PF04925">
    <property type="entry name" value="SHQ1"/>
    <property type="match status" value="1"/>
</dbReference>
<feature type="region of interest" description="Disordered" evidence="2">
    <location>
        <begin position="510"/>
        <end position="596"/>
    </location>
</feature>
<dbReference type="eggNOG" id="KOG3247">
    <property type="taxonomic scope" value="Eukaryota"/>
</dbReference>
<feature type="region of interest" description="Disordered" evidence="2">
    <location>
        <begin position="100"/>
        <end position="185"/>
    </location>
</feature>
<dbReference type="GO" id="GO:0051082">
    <property type="term" value="F:unfolded protein binding"/>
    <property type="evidence" value="ECO:0007669"/>
    <property type="project" value="TreeGrafter"/>
</dbReference>
<dbReference type="FunCoup" id="A0A0D2VZC1">
    <property type="interactions" value="547"/>
</dbReference>
<gene>
    <name evidence="4" type="ORF">CAOG_007617</name>
</gene>
<dbReference type="EMBL" id="KE346373">
    <property type="protein sequence ID" value="KJE97162.1"/>
    <property type="molecule type" value="Genomic_DNA"/>
</dbReference>
<dbReference type="PhylomeDB" id="A0A0D2VZC1"/>
<protein>
    <recommendedName>
        <fullName evidence="3">CS domain-containing protein</fullName>
    </recommendedName>
</protein>
<feature type="compositionally biased region" description="Polar residues" evidence="2">
    <location>
        <begin position="126"/>
        <end position="144"/>
    </location>
</feature>
<reference evidence="5" key="1">
    <citation type="submission" date="2011-02" db="EMBL/GenBank/DDBJ databases">
        <title>The Genome Sequence of Capsaspora owczarzaki ATCC 30864.</title>
        <authorList>
            <person name="Russ C."/>
            <person name="Cuomo C."/>
            <person name="Burger G."/>
            <person name="Gray M.W."/>
            <person name="Holland P.W.H."/>
            <person name="King N."/>
            <person name="Lang F.B.F."/>
            <person name="Roger A.J."/>
            <person name="Ruiz-Trillo I."/>
            <person name="Young S.K."/>
            <person name="Zeng Q."/>
            <person name="Gargeya S."/>
            <person name="Alvarado L."/>
            <person name="Berlin A."/>
            <person name="Chapman S.B."/>
            <person name="Chen Z."/>
            <person name="Freedman E."/>
            <person name="Gellesch M."/>
            <person name="Goldberg J."/>
            <person name="Griggs A."/>
            <person name="Gujja S."/>
            <person name="Heilman E."/>
            <person name="Heiman D."/>
            <person name="Howarth C."/>
            <person name="Mehta T."/>
            <person name="Neiman D."/>
            <person name="Pearson M."/>
            <person name="Roberts A."/>
            <person name="Saif S."/>
            <person name="Shea T."/>
            <person name="Shenoy N."/>
            <person name="Sisk P."/>
            <person name="Stolte C."/>
            <person name="Sykes S."/>
            <person name="White J."/>
            <person name="Yandava C."/>
            <person name="Haas B."/>
            <person name="Nusbaum C."/>
            <person name="Birren B."/>
        </authorList>
    </citation>
    <scope>NUCLEOTIDE SEQUENCE</scope>
    <source>
        <strain evidence="5">ATCC 30864</strain>
    </source>
</reference>
<dbReference type="Proteomes" id="UP000008743">
    <property type="component" value="Unassembled WGS sequence"/>
</dbReference>
<dbReference type="AlphaFoldDB" id="A0A0D2VZC1"/>
<evidence type="ECO:0000259" key="3">
    <source>
        <dbReference type="PROSITE" id="PS51203"/>
    </source>
</evidence>
<evidence type="ECO:0000256" key="1">
    <source>
        <dbReference type="ARBA" id="ARBA00005607"/>
    </source>
</evidence>
<evidence type="ECO:0000256" key="2">
    <source>
        <dbReference type="SAM" id="MobiDB-lite"/>
    </source>
</evidence>
<feature type="compositionally biased region" description="Acidic residues" evidence="2">
    <location>
        <begin position="567"/>
        <end position="596"/>
    </location>
</feature>
<dbReference type="STRING" id="595528.A0A0D2VZC1"/>
<feature type="compositionally biased region" description="Acidic residues" evidence="2">
    <location>
        <begin position="145"/>
        <end position="168"/>
    </location>
</feature>
<dbReference type="SUPFAM" id="SSF49764">
    <property type="entry name" value="HSP20-like chaperones"/>
    <property type="match status" value="1"/>
</dbReference>
<dbReference type="Pfam" id="PF21413">
    <property type="entry name" value="SHQ1-like_CS"/>
    <property type="match status" value="1"/>
</dbReference>
<dbReference type="InterPro" id="IPR008978">
    <property type="entry name" value="HSP20-like_chaperone"/>
</dbReference>
<feature type="compositionally biased region" description="Low complexity" evidence="2">
    <location>
        <begin position="545"/>
        <end position="566"/>
    </location>
</feature>
<dbReference type="InterPro" id="IPR007052">
    <property type="entry name" value="CS_dom"/>
</dbReference>
<feature type="domain" description="CS" evidence="3">
    <location>
        <begin position="1"/>
        <end position="89"/>
    </location>
</feature>
<feature type="compositionally biased region" description="Acidic residues" evidence="2">
    <location>
        <begin position="535"/>
        <end position="544"/>
    </location>
</feature>
<name>A0A0D2VZC1_CAPO3</name>
<dbReference type="PROSITE" id="PS51203">
    <property type="entry name" value="CS"/>
    <property type="match status" value="1"/>
</dbReference>
<dbReference type="GO" id="GO:0005654">
    <property type="term" value="C:nucleoplasm"/>
    <property type="evidence" value="ECO:0007669"/>
    <property type="project" value="TreeGrafter"/>
</dbReference>
<dbReference type="PANTHER" id="PTHR12967:SF0">
    <property type="entry name" value="PROTEIN SHQ1 HOMOLOG"/>
    <property type="match status" value="1"/>
</dbReference>
<dbReference type="InterPro" id="IPR039742">
    <property type="entry name" value="Shq1"/>
</dbReference>
<accession>A0A0D2VZC1</accession>
<sequence length="596" mass="66349">MLTPTFDLTQNAEFLFVRIRVPHVKIGDVEYFVDGHLFKFFVRPYFLRLNLPGECVENGKEFAQYDLDKGEILIQLPKRTHGEDFPDLDLLTALLAAPPTRTNTKRDTTGPNGASLITVLPDSDSTRTSRAADSVEPNATSSYDINDDADAEEEEEGEEEEEEEEDIDFSWPQKPTAVLEPNTGADSSVEAASASNELLRACYGFNLRHSDFFASLRQDFVELIELPDPDRTPAAQRRLLRLAAEDADFDEHHYVADYAVDDGVIPSLIEYEPWWHSLPEKKQDASASAPMANAAASTSALTAQLESLAIEQSPAPSQPAVVLTAEEKDILRGFRLKPHLLDNTPEERARLYAGLVDILCAFVYDLRVTEGEHNVESTWTIWKLSPSLSWLDSPDTVSDAAIAFMRRSLCYPLYRHFALSKKIVLQDVARLLRIGKRAVLRCLLVVQQKFSHDEERYLLCNIFLDDYCLWLQQSATDALLARTADELEQLSLTHELVSSEWDLKLLEDAADATEDSEEAIEQVSNSEHQPAGLDLEGDESEASSDSDNSSRSSRSSRSSTSSSSSDSDTDSSDSSDSDEESDGEADDDDAEIDTVE</sequence>
<keyword evidence="5" id="KW-1185">Reference proteome</keyword>
<dbReference type="InterPro" id="IPR007009">
    <property type="entry name" value="Shq1_C"/>
</dbReference>